<evidence type="ECO:0000313" key="1">
    <source>
        <dbReference type="EMBL" id="CCK74379.1"/>
    </source>
</evidence>
<evidence type="ECO:0008006" key="3">
    <source>
        <dbReference type="Google" id="ProtNLM"/>
    </source>
</evidence>
<proteinExistence type="predicted"/>
<dbReference type="Proteomes" id="UP000032749">
    <property type="component" value="Chromosome"/>
</dbReference>
<keyword evidence="2" id="KW-1185">Reference proteome</keyword>
<dbReference type="STRING" id="698738.OLEAN_C02030"/>
<dbReference type="Pfam" id="PF07433">
    <property type="entry name" value="DUF1513"/>
    <property type="match status" value="1"/>
</dbReference>
<reference evidence="1 2" key="1">
    <citation type="journal article" date="2013" name="Nat. Commun.">
        <title>Genome sequence and functional genomic analysis of the oil-degrading bacterium Oleispira antarctica.</title>
        <authorList>
            <person name="Kube M."/>
            <person name="Chernikova T.N."/>
            <person name="Al-Ramahi Y."/>
            <person name="Beloqui A."/>
            <person name="Lopez-Cortez N."/>
            <person name="Guazzaroni M.E."/>
            <person name="Heipieper H.J."/>
            <person name="Klages S."/>
            <person name="Kotsyurbenko O.R."/>
            <person name="Langer I."/>
            <person name="Nechitaylo T.Y."/>
            <person name="Lunsdorf H."/>
            <person name="Fernandez M."/>
            <person name="Juarez S."/>
            <person name="Ciordia S."/>
            <person name="Singer A."/>
            <person name="Kagan O."/>
            <person name="Egorova O."/>
            <person name="Petit P.A."/>
            <person name="Stogios P."/>
            <person name="Kim Y."/>
            <person name="Tchigvintsev A."/>
            <person name="Flick R."/>
            <person name="Denaro R."/>
            <person name="Genovese M."/>
            <person name="Albar J.P."/>
            <person name="Reva O.N."/>
            <person name="Martinez-Gomariz M."/>
            <person name="Tran H."/>
            <person name="Ferrer M."/>
            <person name="Savchenko A."/>
            <person name="Yakunin A.F."/>
            <person name="Yakimov M.M."/>
            <person name="Golyshina O.V."/>
            <person name="Reinhardt R."/>
            <person name="Golyshin P.N."/>
        </authorList>
    </citation>
    <scope>NUCLEOTIDE SEQUENCE [LARGE SCALE GENOMIC DNA]</scope>
</reference>
<dbReference type="InterPro" id="IPR015943">
    <property type="entry name" value="WD40/YVTN_repeat-like_dom_sf"/>
</dbReference>
<dbReference type="OrthoDB" id="5624218at2"/>
<protein>
    <recommendedName>
        <fullName evidence="3">Twin-arginine translocation pathway signal</fullName>
    </recommendedName>
</protein>
<dbReference type="Gene3D" id="2.130.10.10">
    <property type="entry name" value="YVTN repeat-like/Quinoprotein amine dehydrogenase"/>
    <property type="match status" value="1"/>
</dbReference>
<gene>
    <name evidence="1" type="ORF">OLEAN_C02030</name>
</gene>
<dbReference type="AlphaFoldDB" id="R4YQH9"/>
<evidence type="ECO:0000313" key="2">
    <source>
        <dbReference type="Proteomes" id="UP000032749"/>
    </source>
</evidence>
<dbReference type="PATRIC" id="fig|698738.3.peg.212"/>
<dbReference type="InterPro" id="IPR011044">
    <property type="entry name" value="Quino_amine_DH_bsu"/>
</dbReference>
<dbReference type="SUPFAM" id="SSF50969">
    <property type="entry name" value="YVTN repeat-like/Quinoprotein amine dehydrogenase"/>
    <property type="match status" value="1"/>
</dbReference>
<dbReference type="KEGG" id="oai:OLEAN_C02030"/>
<accession>R4YQH9</accession>
<dbReference type="PIRSF" id="PIRSF028101">
    <property type="entry name" value="UCP028101"/>
    <property type="match status" value="1"/>
</dbReference>
<dbReference type="HOGENOM" id="CLU_047398_0_0_6"/>
<dbReference type="EMBL" id="FO203512">
    <property type="protein sequence ID" value="CCK74379.1"/>
    <property type="molecule type" value="Genomic_DNA"/>
</dbReference>
<organism evidence="1 2">
    <name type="scientific">Oleispira antarctica RB-8</name>
    <dbReference type="NCBI Taxonomy" id="698738"/>
    <lineage>
        <taxon>Bacteria</taxon>
        <taxon>Pseudomonadati</taxon>
        <taxon>Pseudomonadota</taxon>
        <taxon>Gammaproteobacteria</taxon>
        <taxon>Oceanospirillales</taxon>
        <taxon>Oceanospirillaceae</taxon>
        <taxon>Oleispira</taxon>
    </lineage>
</organism>
<name>R4YQH9_OLEAN</name>
<dbReference type="InterPro" id="IPR008311">
    <property type="entry name" value="UCP028101"/>
</dbReference>
<sequence>MKFLKTKLQVSRRAFSRSLISLGASAPMLSHSAFDLSWFSANNTQDSEMFISAQGRHEKQYGLGWVDPKHTSSDQLLSSFRGHGLCQNPILTEQIIMFSRRPGTQGIRFNSSTGTIDGSFTSAKNRHMHGHGCYSLDGKKLYCVESEISTGQGKITVRDGNSLALINEFDSHGIGPHEIAMMPDGITLVVANGGLLTHPDSGRKVLNYETMRSTLSYINSNTGALISEHFVAESKASIRHLDVAEDGTVAIALQVQRQAMSDNHLTSLAAVHQAGQEIKVLTAPEALTVKLNDYMGSVKIHSPSRTAAFTSPKGDLVLFWHLDDLSLQGYHAFNDVCGLAISQDNKYFVLSSSTGKIRQIHAATLKIDKEKSLNFPQHSWDNHMISVLSNHA</sequence>